<evidence type="ECO:0000256" key="3">
    <source>
        <dbReference type="PIRSR" id="PIRSR607837-1"/>
    </source>
</evidence>
<keyword evidence="2 3" id="KW-0479">Metal-binding</keyword>
<dbReference type="Proteomes" id="UP000859505">
    <property type="component" value="Unassembled WGS sequence"/>
</dbReference>
<accession>A0AAD3UFD0</accession>
<feature type="binding site" evidence="3">
    <location>
        <position position="133"/>
    </location>
    <ligand>
        <name>a divalent metal cation</name>
        <dbReference type="ChEBI" id="CHEBI:60240"/>
    </ligand>
</feature>
<comment type="similarity">
    <text evidence="1">Belongs to the DinB family.</text>
</comment>
<evidence type="ECO:0000256" key="1">
    <source>
        <dbReference type="ARBA" id="ARBA00008635"/>
    </source>
</evidence>
<dbReference type="AlphaFoldDB" id="A0AAD3UFD0"/>
<evidence type="ECO:0000313" key="4">
    <source>
        <dbReference type="EMBL" id="HAT6346906.1"/>
    </source>
</evidence>
<comment type="caution">
    <text evidence="4">The sequence shown here is derived from an EMBL/GenBank/DDBJ whole genome shotgun (WGS) entry which is preliminary data.</text>
</comment>
<reference evidence="4" key="2">
    <citation type="submission" date="2020-01" db="EMBL/GenBank/DDBJ databases">
        <authorList>
            <consortium name="NCBI Pathogen Detection Project"/>
        </authorList>
    </citation>
    <scope>NUCLEOTIDE SEQUENCE</scope>
    <source>
        <strain evidence="4">OLC2673_Aeromonas</strain>
    </source>
</reference>
<sequence length="177" mass="19462">MSNSTLHFLFRYKAWADGELLDALATLDAAQDGEAHHTALRIFNHIHVVDAIFKANLLGERHGFSATHTPETPTLAALRSAISKLDAWYLDYVAGLSQADGEAVLSFNFVDGDRGQMSRTEMLLHLVTHGGYHRGAIGRILVQCGITPPRDTLTTFLHRSEPGRRGYVPSADNEGRP</sequence>
<dbReference type="SUPFAM" id="SSF109854">
    <property type="entry name" value="DinB/YfiT-like putative metalloenzymes"/>
    <property type="match status" value="1"/>
</dbReference>
<dbReference type="InterPro" id="IPR007837">
    <property type="entry name" value="DinB"/>
</dbReference>
<dbReference type="Pfam" id="PF05163">
    <property type="entry name" value="DinB"/>
    <property type="match status" value="1"/>
</dbReference>
<dbReference type="PANTHER" id="PTHR37302:SF1">
    <property type="entry name" value="PROTEIN DINB"/>
    <property type="match status" value="1"/>
</dbReference>
<name>A0AAD3UFD0_AERHY</name>
<gene>
    <name evidence="4" type="ORF">JAJ28_004729</name>
</gene>
<organism evidence="4 5">
    <name type="scientific">Aeromonas hydrophila</name>
    <dbReference type="NCBI Taxonomy" id="644"/>
    <lineage>
        <taxon>Bacteria</taxon>
        <taxon>Pseudomonadati</taxon>
        <taxon>Pseudomonadota</taxon>
        <taxon>Gammaproteobacteria</taxon>
        <taxon>Aeromonadales</taxon>
        <taxon>Aeromonadaceae</taxon>
        <taxon>Aeromonas</taxon>
    </lineage>
</organism>
<proteinExistence type="inferred from homology"/>
<feature type="binding site" evidence="3">
    <location>
        <position position="129"/>
    </location>
    <ligand>
        <name>a divalent metal cation</name>
        <dbReference type="ChEBI" id="CHEBI:60240"/>
    </ligand>
</feature>
<evidence type="ECO:0000256" key="2">
    <source>
        <dbReference type="ARBA" id="ARBA00022723"/>
    </source>
</evidence>
<dbReference type="PANTHER" id="PTHR37302">
    <property type="entry name" value="SLR1116 PROTEIN"/>
    <property type="match status" value="1"/>
</dbReference>
<dbReference type="Gene3D" id="1.20.120.450">
    <property type="entry name" value="dinb family like domain"/>
    <property type="match status" value="1"/>
</dbReference>
<protein>
    <submittedName>
        <fullName evidence="4">Damage-inducible protein DinB</fullName>
    </submittedName>
</protein>
<dbReference type="EMBL" id="DACTUL010000086">
    <property type="protein sequence ID" value="HAT6346906.1"/>
    <property type="molecule type" value="Genomic_DNA"/>
</dbReference>
<reference evidence="4" key="1">
    <citation type="journal article" date="2018" name="Genome Biol.">
        <title>SKESA: strategic k-mer extension for scrupulous assemblies.</title>
        <authorList>
            <person name="Souvorov A."/>
            <person name="Agarwala R."/>
            <person name="Lipman D.J."/>
        </authorList>
    </citation>
    <scope>NUCLEOTIDE SEQUENCE</scope>
    <source>
        <strain evidence="4">OLC2673_Aeromonas</strain>
    </source>
</reference>
<dbReference type="GO" id="GO:0046872">
    <property type="term" value="F:metal ion binding"/>
    <property type="evidence" value="ECO:0007669"/>
    <property type="project" value="UniProtKB-KW"/>
</dbReference>
<feature type="binding site" evidence="3">
    <location>
        <position position="45"/>
    </location>
    <ligand>
        <name>a divalent metal cation</name>
        <dbReference type="ChEBI" id="CHEBI:60240"/>
    </ligand>
</feature>
<evidence type="ECO:0000313" key="5">
    <source>
        <dbReference type="Proteomes" id="UP000859505"/>
    </source>
</evidence>
<dbReference type="InterPro" id="IPR034660">
    <property type="entry name" value="DinB/YfiT-like"/>
</dbReference>